<dbReference type="InterPro" id="IPR028974">
    <property type="entry name" value="TSP_type-3_rpt"/>
</dbReference>
<feature type="chain" id="PRO_5045775497" evidence="2">
    <location>
        <begin position="26"/>
        <end position="141"/>
    </location>
</feature>
<name>A0ABX2EA65_9BURK</name>
<dbReference type="EMBL" id="JABRWJ010000001">
    <property type="protein sequence ID" value="NRF65617.1"/>
    <property type="molecule type" value="Genomic_DNA"/>
</dbReference>
<evidence type="ECO:0000256" key="1">
    <source>
        <dbReference type="SAM" id="MobiDB-lite"/>
    </source>
</evidence>
<proteinExistence type="predicted"/>
<keyword evidence="4" id="KW-1185">Reference proteome</keyword>
<dbReference type="Proteomes" id="UP000737171">
    <property type="component" value="Unassembled WGS sequence"/>
</dbReference>
<gene>
    <name evidence="3" type="ORF">HLB44_01335</name>
</gene>
<dbReference type="RefSeq" id="WP_173119824.1">
    <property type="nucleotide sequence ID" value="NZ_JABRWJ010000001.1"/>
</dbReference>
<dbReference type="SUPFAM" id="SSF103647">
    <property type="entry name" value="TSP type-3 repeat"/>
    <property type="match status" value="1"/>
</dbReference>
<feature type="compositionally biased region" description="Basic and acidic residues" evidence="1">
    <location>
        <begin position="89"/>
        <end position="128"/>
    </location>
</feature>
<accession>A0ABX2EA65</accession>
<feature type="region of interest" description="Disordered" evidence="1">
    <location>
        <begin position="89"/>
        <end position="141"/>
    </location>
</feature>
<reference evidence="3 4" key="1">
    <citation type="submission" date="2020-05" db="EMBL/GenBank/DDBJ databases">
        <title>Aquincola sp. isolate from soil.</title>
        <authorList>
            <person name="Han J."/>
            <person name="Kim D.-U."/>
        </authorList>
    </citation>
    <scope>NUCLEOTIDE SEQUENCE [LARGE SCALE GENOMIC DNA]</scope>
    <source>
        <strain evidence="3 4">S2</strain>
    </source>
</reference>
<keyword evidence="2" id="KW-0732">Signal</keyword>
<evidence type="ECO:0000313" key="3">
    <source>
        <dbReference type="EMBL" id="NRF65617.1"/>
    </source>
</evidence>
<evidence type="ECO:0000313" key="4">
    <source>
        <dbReference type="Proteomes" id="UP000737171"/>
    </source>
</evidence>
<comment type="caution">
    <text evidence="3">The sequence shown here is derived from an EMBL/GenBank/DDBJ whole genome shotgun (WGS) entry which is preliminary data.</text>
</comment>
<dbReference type="Gene3D" id="4.10.1080.10">
    <property type="entry name" value="TSP type-3 repeat"/>
    <property type="match status" value="1"/>
</dbReference>
<feature type="signal peptide" evidence="2">
    <location>
        <begin position="1"/>
        <end position="25"/>
    </location>
</feature>
<protein>
    <submittedName>
        <fullName evidence="3">Uncharacterized protein</fullName>
    </submittedName>
</protein>
<sequence length="141" mass="16164">MIKSKLFIAGALAVAGVLGTGVARAGHADVRWSVTIGTPMPVYTVPAPVYAYPAPVYVQPRLVYHEPSYRPWYGDPYRRSHGHHRYYREPTHWDRDGDGIPNHRDRVYNPRWDIDGDGVPNRHDRDVDGDGIPNWHERGRR</sequence>
<organism evidence="3 4">
    <name type="scientific">Pseudaquabacterium terrae</name>
    <dbReference type="NCBI Taxonomy" id="2732868"/>
    <lineage>
        <taxon>Bacteria</taxon>
        <taxon>Pseudomonadati</taxon>
        <taxon>Pseudomonadota</taxon>
        <taxon>Betaproteobacteria</taxon>
        <taxon>Burkholderiales</taxon>
        <taxon>Sphaerotilaceae</taxon>
        <taxon>Pseudaquabacterium</taxon>
    </lineage>
</organism>
<evidence type="ECO:0000256" key="2">
    <source>
        <dbReference type="SAM" id="SignalP"/>
    </source>
</evidence>